<sequence>MGQSSMIDGIPPEFSLAQEKFSEAQQQQIEADIISFVNLNIDYYIGALDWGRPPFSDVYDRKPFESYDTG</sequence>
<dbReference type="AlphaFoldDB" id="A0A5J4TNI6"/>
<dbReference type="Proteomes" id="UP000324800">
    <property type="component" value="Unassembled WGS sequence"/>
</dbReference>
<dbReference type="EMBL" id="SNRW01027745">
    <property type="protein sequence ID" value="KAA6359888.1"/>
    <property type="molecule type" value="Genomic_DNA"/>
</dbReference>
<evidence type="ECO:0000313" key="1">
    <source>
        <dbReference type="EMBL" id="KAA6359888.1"/>
    </source>
</evidence>
<gene>
    <name evidence="1" type="ORF">EZS28_044586</name>
</gene>
<comment type="caution">
    <text evidence="1">The sequence shown here is derived from an EMBL/GenBank/DDBJ whole genome shotgun (WGS) entry which is preliminary data.</text>
</comment>
<name>A0A5J4TNI6_9EUKA</name>
<evidence type="ECO:0000313" key="2">
    <source>
        <dbReference type="Proteomes" id="UP000324800"/>
    </source>
</evidence>
<proteinExistence type="predicted"/>
<accession>A0A5J4TNI6</accession>
<organism evidence="1 2">
    <name type="scientific">Streblomastix strix</name>
    <dbReference type="NCBI Taxonomy" id="222440"/>
    <lineage>
        <taxon>Eukaryota</taxon>
        <taxon>Metamonada</taxon>
        <taxon>Preaxostyla</taxon>
        <taxon>Oxymonadida</taxon>
        <taxon>Streblomastigidae</taxon>
        <taxon>Streblomastix</taxon>
    </lineage>
</organism>
<reference evidence="1 2" key="1">
    <citation type="submission" date="2019-03" db="EMBL/GenBank/DDBJ databases">
        <title>Single cell metagenomics reveals metabolic interactions within the superorganism composed of flagellate Streblomastix strix and complex community of Bacteroidetes bacteria on its surface.</title>
        <authorList>
            <person name="Treitli S.C."/>
            <person name="Kolisko M."/>
            <person name="Husnik F."/>
            <person name="Keeling P."/>
            <person name="Hampl V."/>
        </authorList>
    </citation>
    <scope>NUCLEOTIDE SEQUENCE [LARGE SCALE GENOMIC DNA]</scope>
    <source>
        <strain evidence="1">ST1C</strain>
    </source>
</reference>
<protein>
    <submittedName>
        <fullName evidence="1">Uncharacterized protein</fullName>
    </submittedName>
</protein>